<dbReference type="Pfam" id="PF03081">
    <property type="entry name" value="Exo70_C"/>
    <property type="match status" value="1"/>
</dbReference>
<comment type="subcellular location">
    <subcellularLocation>
        <location evidence="4">Bud</location>
    </subcellularLocation>
    <subcellularLocation>
        <location evidence="4">Bud neck</location>
    </subcellularLocation>
</comment>
<comment type="function">
    <text evidence="4">Involved in the secretory pathway as part of the exocyst complex which tethers secretory vesicles to the sites of exocytosis. Also plays a role in the assembly of the exocyst.</text>
</comment>
<evidence type="ECO:0000256" key="5">
    <source>
        <dbReference type="SAM" id="MobiDB-lite"/>
    </source>
</evidence>
<keyword evidence="2 4" id="KW-0813">Transport</keyword>
<dbReference type="InterPro" id="IPR004140">
    <property type="entry name" value="Exo70"/>
</dbReference>
<evidence type="ECO:0000313" key="8">
    <source>
        <dbReference type="Proteomes" id="UP000279236"/>
    </source>
</evidence>
<feature type="compositionally biased region" description="Polar residues" evidence="5">
    <location>
        <begin position="173"/>
        <end position="189"/>
    </location>
</feature>
<dbReference type="STRING" id="105984.A0A427YAE1"/>
<dbReference type="Gene3D" id="1.20.1280.170">
    <property type="entry name" value="Exocyst complex component Exo70"/>
    <property type="match status" value="1"/>
</dbReference>
<dbReference type="PANTHER" id="PTHR12542:SF41">
    <property type="entry name" value="EXOCYST COMPLEX COMPONENT 7"/>
    <property type="match status" value="1"/>
</dbReference>
<dbReference type="GO" id="GO:0005546">
    <property type="term" value="F:phosphatidylinositol-4,5-bisphosphate binding"/>
    <property type="evidence" value="ECO:0007669"/>
    <property type="project" value="InterPro"/>
</dbReference>
<evidence type="ECO:0000256" key="1">
    <source>
        <dbReference type="ARBA" id="ARBA00006756"/>
    </source>
</evidence>
<keyword evidence="4" id="KW-0653">Protein transport</keyword>
<proteinExistence type="inferred from homology"/>
<feature type="compositionally biased region" description="Polar residues" evidence="5">
    <location>
        <begin position="96"/>
        <end position="110"/>
    </location>
</feature>
<dbReference type="InterPro" id="IPR046364">
    <property type="entry name" value="Exo70_C"/>
</dbReference>
<protein>
    <recommendedName>
        <fullName evidence="4">Exocyst complex protein EXO70</fullName>
    </recommendedName>
</protein>
<sequence>MAVTAHDSGLAGGSLAVDEETDLALLDQHLLKTNTLSKRMTTILSQLDTRLSRLDKSIAPLGIRELTRQAANIDLAIAQMTGAPVPSSAAKRKDSYPTTSSANGHGSYTESSSSIPRSGSAGQLPPSQVFSKPASKVVEEKKKKKTESPLSSSPSVMDRKRAVPRTDVLPRWQETSPQLAAPSLPTQRAPSPMSPVVTPQSLSPQIPWSPQGDGGERVILSRGPDIMALGEYFGALEVVIADLEHMNQGLMEGRGGTREQGVAELSSIVEDAFGQCVQMLLQVTRDTMPRPFDPNTFAGSDVPSPATYYPPLSSVRALTARLAAAVYPDQPTPKTTQVLQPILNDCIADLAAARGDWIRRSLTAVSAHVDEAGTGNYEGRGSEKVRLVMKLWDSYLVAAEAEAALAAVTFPGSVGHQLVVETLPYGLTVLNQTMTQVIAGIKKSLTTQTMCLLDLYAALSTFQPKYETVMANLLGQDGADVQNALNPTLSTMRALALRSFPERLVDIRAPARNATQNVSISDTTHSTLADLEALPSYGNLVETLLRSSGHIERSWLMGASTPPSTARSAAEEGGLVNLYAADVLGTLLIHLDTSAKMMRRPLSSTFLLNNLSHIRNTTSSFNADIIGPGAEDMLNRHFREAKQGYLGEWTGLTALLQHTVQSRFNVGSSHDKQSTKEAAAAFFERLSELEQTCRQYPLSRADPHLRDRVGNETEELVRTAYSQFWNKAHGKYDKYLKGSPDEVGRRVHAVFR</sequence>
<dbReference type="Proteomes" id="UP000279236">
    <property type="component" value="Unassembled WGS sequence"/>
</dbReference>
<dbReference type="InterPro" id="IPR016159">
    <property type="entry name" value="Cullin_repeat-like_dom_sf"/>
</dbReference>
<dbReference type="GO" id="GO:0015031">
    <property type="term" value="P:protein transport"/>
    <property type="evidence" value="ECO:0007669"/>
    <property type="project" value="UniProtKB-KW"/>
</dbReference>
<dbReference type="PANTHER" id="PTHR12542">
    <property type="entry name" value="EXOCYST COMPLEX PROTEIN EXO70"/>
    <property type="match status" value="1"/>
</dbReference>
<feature type="domain" description="Exocyst complex subunit Exo70 C-terminal" evidence="6">
    <location>
        <begin position="396"/>
        <end position="745"/>
    </location>
</feature>
<dbReference type="GO" id="GO:0000145">
    <property type="term" value="C:exocyst"/>
    <property type="evidence" value="ECO:0007669"/>
    <property type="project" value="InterPro"/>
</dbReference>
<dbReference type="AlphaFoldDB" id="A0A427YAE1"/>
<feature type="compositionally biased region" description="Low complexity" evidence="5">
    <location>
        <begin position="111"/>
        <end position="120"/>
    </location>
</feature>
<dbReference type="EMBL" id="RSCE01000001">
    <property type="protein sequence ID" value="RSH88046.1"/>
    <property type="molecule type" value="Genomic_DNA"/>
</dbReference>
<evidence type="ECO:0000259" key="6">
    <source>
        <dbReference type="Pfam" id="PF03081"/>
    </source>
</evidence>
<evidence type="ECO:0000256" key="4">
    <source>
        <dbReference type="RuleBase" id="RU365026"/>
    </source>
</evidence>
<evidence type="ECO:0000256" key="3">
    <source>
        <dbReference type="ARBA" id="ARBA00022483"/>
    </source>
</evidence>
<name>A0A427YAE1_9TREE</name>
<comment type="caution">
    <text evidence="7">The sequence shown here is derived from an EMBL/GenBank/DDBJ whole genome shotgun (WGS) entry which is preliminary data.</text>
</comment>
<dbReference type="GeneID" id="39585114"/>
<feature type="region of interest" description="Disordered" evidence="5">
    <location>
        <begin position="83"/>
        <end position="216"/>
    </location>
</feature>
<gene>
    <name evidence="7" type="ORF">EHS24_000571</name>
</gene>
<keyword evidence="3 4" id="KW-0268">Exocytosis</keyword>
<dbReference type="SUPFAM" id="SSF74788">
    <property type="entry name" value="Cullin repeat-like"/>
    <property type="match status" value="1"/>
</dbReference>
<reference evidence="7 8" key="1">
    <citation type="submission" date="2018-11" db="EMBL/GenBank/DDBJ databases">
        <title>Genome sequence of Apiotrichum porosum DSM 27194.</title>
        <authorList>
            <person name="Aliyu H."/>
            <person name="Gorte O."/>
            <person name="Ochsenreither K."/>
        </authorList>
    </citation>
    <scope>NUCLEOTIDE SEQUENCE [LARGE SCALE GENOMIC DNA]</scope>
    <source>
        <strain evidence="7 8">DSM 27194</strain>
    </source>
</reference>
<accession>A0A427YAE1</accession>
<feature type="compositionally biased region" description="Polar residues" evidence="5">
    <location>
        <begin position="197"/>
        <end position="208"/>
    </location>
</feature>
<organism evidence="7 8">
    <name type="scientific">Apiotrichum porosum</name>
    <dbReference type="NCBI Taxonomy" id="105984"/>
    <lineage>
        <taxon>Eukaryota</taxon>
        <taxon>Fungi</taxon>
        <taxon>Dikarya</taxon>
        <taxon>Basidiomycota</taxon>
        <taxon>Agaricomycotina</taxon>
        <taxon>Tremellomycetes</taxon>
        <taxon>Trichosporonales</taxon>
        <taxon>Trichosporonaceae</taxon>
        <taxon>Apiotrichum</taxon>
    </lineage>
</organism>
<keyword evidence="8" id="KW-1185">Reference proteome</keyword>
<evidence type="ECO:0000313" key="7">
    <source>
        <dbReference type="EMBL" id="RSH88046.1"/>
    </source>
</evidence>
<dbReference type="GO" id="GO:0005935">
    <property type="term" value="C:cellular bud neck"/>
    <property type="evidence" value="ECO:0007669"/>
    <property type="project" value="UniProtKB-SubCell"/>
</dbReference>
<dbReference type="GO" id="GO:0006887">
    <property type="term" value="P:exocytosis"/>
    <property type="evidence" value="ECO:0007669"/>
    <property type="project" value="UniProtKB-KW"/>
</dbReference>
<dbReference type="RefSeq" id="XP_028480254.1">
    <property type="nucleotide sequence ID" value="XM_028616397.1"/>
</dbReference>
<evidence type="ECO:0000256" key="2">
    <source>
        <dbReference type="ARBA" id="ARBA00022448"/>
    </source>
</evidence>
<comment type="similarity">
    <text evidence="1 4">Belongs to the EXO70 family.</text>
</comment>
<dbReference type="OrthoDB" id="1922221at2759"/>